<organism evidence="2">
    <name type="scientific">Rhizophora mucronata</name>
    <name type="common">Asiatic mangrove</name>
    <dbReference type="NCBI Taxonomy" id="61149"/>
    <lineage>
        <taxon>Eukaryota</taxon>
        <taxon>Viridiplantae</taxon>
        <taxon>Streptophyta</taxon>
        <taxon>Embryophyta</taxon>
        <taxon>Tracheophyta</taxon>
        <taxon>Spermatophyta</taxon>
        <taxon>Magnoliopsida</taxon>
        <taxon>eudicotyledons</taxon>
        <taxon>Gunneridae</taxon>
        <taxon>Pentapetalae</taxon>
        <taxon>rosids</taxon>
        <taxon>fabids</taxon>
        <taxon>Malpighiales</taxon>
        <taxon>Rhizophoraceae</taxon>
        <taxon>Rhizophora</taxon>
    </lineage>
</organism>
<dbReference type="AlphaFoldDB" id="A0A2P2Q290"/>
<keyword evidence="1" id="KW-0812">Transmembrane</keyword>
<accession>A0A2P2Q290</accession>
<protein>
    <submittedName>
        <fullName evidence="2">Uncharacterized protein</fullName>
    </submittedName>
</protein>
<evidence type="ECO:0000256" key="1">
    <source>
        <dbReference type="SAM" id="Phobius"/>
    </source>
</evidence>
<name>A0A2P2Q290_RHIMU</name>
<proteinExistence type="predicted"/>
<sequence>MAEVIYFHSVPVILLNMELYDDSDKYLLLGGMNSIVFFYARSFVYLFAN</sequence>
<reference evidence="2" key="1">
    <citation type="submission" date="2018-02" db="EMBL/GenBank/DDBJ databases">
        <title>Rhizophora mucronata_Transcriptome.</title>
        <authorList>
            <person name="Meera S.P."/>
            <person name="Sreeshan A."/>
            <person name="Augustine A."/>
        </authorList>
    </citation>
    <scope>NUCLEOTIDE SEQUENCE</scope>
    <source>
        <tissue evidence="2">Leaf</tissue>
    </source>
</reference>
<keyword evidence="1" id="KW-0472">Membrane</keyword>
<feature type="transmembrane region" description="Helical" evidence="1">
    <location>
        <begin position="26"/>
        <end position="48"/>
    </location>
</feature>
<dbReference type="EMBL" id="GGEC01080603">
    <property type="protein sequence ID" value="MBX61087.1"/>
    <property type="molecule type" value="Transcribed_RNA"/>
</dbReference>
<evidence type="ECO:0000313" key="2">
    <source>
        <dbReference type="EMBL" id="MBX61087.1"/>
    </source>
</evidence>
<keyword evidence="1" id="KW-1133">Transmembrane helix</keyword>